<dbReference type="InterPro" id="IPR041588">
    <property type="entry name" value="Integrase_H2C2"/>
</dbReference>
<feature type="region of interest" description="Disordered" evidence="10">
    <location>
        <begin position="90"/>
        <end position="157"/>
    </location>
</feature>
<gene>
    <name evidence="14" type="ORF">RHS01_09514</name>
</gene>
<feature type="region of interest" description="Disordered" evidence="10">
    <location>
        <begin position="1"/>
        <end position="24"/>
    </location>
</feature>
<keyword evidence="3" id="KW-0548">Nucleotidyltransferase</keyword>
<evidence type="ECO:0000256" key="2">
    <source>
        <dbReference type="ARBA" id="ARBA00022679"/>
    </source>
</evidence>
<comment type="subcellular location">
    <subcellularLocation>
        <location evidence="1">Nucleus</location>
    </subcellularLocation>
</comment>
<dbReference type="GO" id="GO:0004519">
    <property type="term" value="F:endonuclease activity"/>
    <property type="evidence" value="ECO:0007669"/>
    <property type="project" value="UniProtKB-KW"/>
</dbReference>
<dbReference type="EMBL" id="JACYCF010000022">
    <property type="protein sequence ID" value="KAF8750078.1"/>
    <property type="molecule type" value="Genomic_DNA"/>
</dbReference>
<dbReference type="SMART" id="SM00298">
    <property type="entry name" value="CHROMO"/>
    <property type="match status" value="1"/>
</dbReference>
<dbReference type="InterPro" id="IPR000477">
    <property type="entry name" value="RT_dom"/>
</dbReference>
<dbReference type="CDD" id="cd09274">
    <property type="entry name" value="RNase_HI_RT_Ty3"/>
    <property type="match status" value="1"/>
</dbReference>
<dbReference type="InterPro" id="IPR043502">
    <property type="entry name" value="DNA/RNA_pol_sf"/>
</dbReference>
<dbReference type="PROSITE" id="PS50013">
    <property type="entry name" value="CHROMO_2"/>
    <property type="match status" value="1"/>
</dbReference>
<dbReference type="PROSITE" id="PS50878">
    <property type="entry name" value="RT_POL"/>
    <property type="match status" value="1"/>
</dbReference>
<feature type="coiled-coil region" evidence="9">
    <location>
        <begin position="51"/>
        <end position="81"/>
    </location>
</feature>
<feature type="compositionally biased region" description="Pro residues" evidence="10">
    <location>
        <begin position="111"/>
        <end position="123"/>
    </location>
</feature>
<evidence type="ECO:0000256" key="10">
    <source>
        <dbReference type="SAM" id="MobiDB-lite"/>
    </source>
</evidence>
<dbReference type="GO" id="GO:0006338">
    <property type="term" value="P:chromatin remodeling"/>
    <property type="evidence" value="ECO:0007669"/>
    <property type="project" value="UniProtKB-ARBA"/>
</dbReference>
<dbReference type="CDD" id="cd01647">
    <property type="entry name" value="RT_LTR"/>
    <property type="match status" value="1"/>
</dbReference>
<dbReference type="InterPro" id="IPR021109">
    <property type="entry name" value="Peptidase_aspartic_dom_sf"/>
</dbReference>
<feature type="compositionally biased region" description="Polar residues" evidence="10">
    <location>
        <begin position="1"/>
        <end position="16"/>
    </location>
</feature>
<dbReference type="InterPro" id="IPR041577">
    <property type="entry name" value="RT_RNaseH_2"/>
</dbReference>
<dbReference type="InterPro" id="IPR050951">
    <property type="entry name" value="Retrovirus_Pol_polyprotein"/>
</dbReference>
<dbReference type="Proteomes" id="UP000614334">
    <property type="component" value="Unassembled WGS sequence"/>
</dbReference>
<keyword evidence="5" id="KW-0255">Endonuclease</keyword>
<feature type="compositionally biased region" description="Pro residues" evidence="10">
    <location>
        <begin position="133"/>
        <end position="150"/>
    </location>
</feature>
<evidence type="ECO:0000256" key="7">
    <source>
        <dbReference type="ARBA" id="ARBA00023242"/>
    </source>
</evidence>
<dbReference type="Gene3D" id="2.40.70.10">
    <property type="entry name" value="Acid Proteases"/>
    <property type="match status" value="1"/>
</dbReference>
<dbReference type="SUPFAM" id="SSF53098">
    <property type="entry name" value="Ribonuclease H-like"/>
    <property type="match status" value="1"/>
</dbReference>
<dbReference type="InterPro" id="IPR036397">
    <property type="entry name" value="RNaseH_sf"/>
</dbReference>
<dbReference type="InterPro" id="IPR000953">
    <property type="entry name" value="Chromo/chromo_shadow_dom"/>
</dbReference>
<dbReference type="Gene3D" id="3.30.70.270">
    <property type="match status" value="2"/>
</dbReference>
<feature type="compositionally biased region" description="Polar residues" evidence="10">
    <location>
        <begin position="547"/>
        <end position="556"/>
    </location>
</feature>
<feature type="domain" description="Integrase catalytic" evidence="13">
    <location>
        <begin position="1087"/>
        <end position="1279"/>
    </location>
</feature>
<dbReference type="InterPro" id="IPR012337">
    <property type="entry name" value="RNaseH-like_sf"/>
</dbReference>
<dbReference type="Gene3D" id="1.10.340.70">
    <property type="match status" value="1"/>
</dbReference>
<keyword evidence="2" id="KW-0808">Transferase</keyword>
<dbReference type="PROSITE" id="PS50994">
    <property type="entry name" value="INTEGRASE"/>
    <property type="match status" value="1"/>
</dbReference>
<evidence type="ECO:0000259" key="12">
    <source>
        <dbReference type="PROSITE" id="PS50878"/>
    </source>
</evidence>
<dbReference type="InterPro" id="IPR001584">
    <property type="entry name" value="Integrase_cat-core"/>
</dbReference>
<dbReference type="Pfam" id="PF17921">
    <property type="entry name" value="Integrase_H2C2"/>
    <property type="match status" value="1"/>
</dbReference>
<evidence type="ECO:0000256" key="6">
    <source>
        <dbReference type="ARBA" id="ARBA00022884"/>
    </source>
</evidence>
<evidence type="ECO:0000256" key="3">
    <source>
        <dbReference type="ARBA" id="ARBA00022695"/>
    </source>
</evidence>
<evidence type="ECO:0000256" key="4">
    <source>
        <dbReference type="ARBA" id="ARBA00022722"/>
    </source>
</evidence>
<sequence length="1384" mass="155613">MATHSRSTACPQSPLNQGELGPTLQATANESGSLEPEVYGEISLSCAISLLLGLQNQVTRLEQELKEIKEVNKEAQDWMGAVDQTLTCIKASNGPHTPEDRKPPAIKATPRPLPKANPLPAPSAPLIAWANPTKPPSPLPNQPLSGPPKSPNSRSTFAYQAPLPRCPQPAAPVAAYQAPVKNDGMGPPQPAHVPNGSGGTFIPSNEHEGRSRGMAHPHLDQLGSHRAIIQTVNDFRREFLAAFGNPDATRAAERQITHLTQTGTCAEYITKFRTIAMDLDWNNAALRGQFARGLHWEVSRLIATRKRRPTTLQELQNMALVIDNALRKERASHPPKGNKSGTPSTPNRGQVLANRPQDQDAFPAIPTLSPRRNKTAAGLKAYASSAVNWAINLQNAALAGKPCLRKKASREKPPRLAKSPDPNWEKTKGATSSFLHPRTAELLRLPLIDLPYPRTVTMLDGSSPQAGKIWKKAFLTFSLDGKKMTETFLICNTGSHAAILGLKWLGAHNPEIDWNMRTLTFPHKPPDHVAIAEEEEADKNPLEGVPRNTTNMPNMTDAKSATLKDWLRDKLKAGKIRPSKSSISSPVMFVPKKDGSCRLVVDYRCLNNRTKKNMYPLPRPNDLMAQLRGTKVFTKLDLQWGYNNVRVKEGNKWKMAFRTKYGLYKSLVMTFGLTNAPAAFQHFMNKLFKDLLDVCVIIYLDDILIYSKDDASHTQHVHEVLRRLLENQLFCKALKCTFHVTSMEYLGIIVSDKGFSLDKLKIQAVQEWPTPTKVKEVQSFLGFANFLQRFVANFSHMARPLHNLVKKDMPWKWDTREQEAFQGLKDAITNAPVLCHADPTKPYFLETDASGAALGSILSQQQEDGCLHPLEGTLHPITVFTDHQNLEYWKESWTFNCRHARWHLLLAGYNFQIVYCPGKQSGKPDALSRRSNHANIPPANQTMLPNPVFANAALVTPKKELQRQIETALDQDESLEEILQFLQNKSKAPPSIKRAFKDYQMEAGLLFYQGQIVVPDVGTLRGDLLQIFHDSPLAGHPGRQQTLELVSRNYYWPGIRADTYWHVDSCKTCQQIRKPKYASILPQPLELPTRPWQHVSYDMIVDLPKDGSNDSILVIVDSFTKYGIFVKCSKRLKVPELAELFLEHVWKRHGMPKKTVLDRGRVFNNKFLKALYQRLGIDPHFLSAYHPQSDGQTERVNPSIKHFLRAYSGQHRQDPFKALYGWEPTLTPSNVPTDVPEADNLAQTMEDQWKEVELALRQSKQQMVAGENGSPTEFKIGEEDLSRSLRESPTALTNLNYPNYAYPQHLLLTVDGEEEYKVEGITDMEERNGKWFFRVKWKGYGLEENTWEPWENLKNAGKILKKYEEEMKKKALGAAKALRGGAVS</sequence>
<comment type="caution">
    <text evidence="14">The sequence shown here is derived from an EMBL/GenBank/DDBJ whole genome shotgun (WGS) entry which is preliminary data.</text>
</comment>
<feature type="region of interest" description="Disordered" evidence="10">
    <location>
        <begin position="330"/>
        <end position="370"/>
    </location>
</feature>
<dbReference type="GO" id="GO:0015074">
    <property type="term" value="P:DNA integration"/>
    <property type="evidence" value="ECO:0007669"/>
    <property type="project" value="InterPro"/>
</dbReference>
<evidence type="ECO:0000259" key="11">
    <source>
        <dbReference type="PROSITE" id="PS50013"/>
    </source>
</evidence>
<reference evidence="14" key="1">
    <citation type="submission" date="2020-09" db="EMBL/GenBank/DDBJ databases">
        <title>Comparative genome analyses of four rice-infecting Rhizoctonia solani isolates reveal extensive enrichment of homogalacturonan modification genes.</title>
        <authorList>
            <person name="Lee D.-Y."/>
            <person name="Jeon J."/>
            <person name="Kim K.-T."/>
            <person name="Cheong K."/>
            <person name="Song H."/>
            <person name="Choi G."/>
            <person name="Ko J."/>
            <person name="Opiyo S.O."/>
            <person name="Zuo S."/>
            <person name="Madhav S."/>
            <person name="Lee Y.-H."/>
            <person name="Wang G.-L."/>
        </authorList>
    </citation>
    <scope>NUCLEOTIDE SEQUENCE</scope>
    <source>
        <strain evidence="14">AG1-IA B2</strain>
    </source>
</reference>
<keyword evidence="9" id="KW-0175">Coiled coil</keyword>
<feature type="domain" description="Chromo" evidence="11">
    <location>
        <begin position="1316"/>
        <end position="1366"/>
    </location>
</feature>
<dbReference type="GO" id="GO:0003723">
    <property type="term" value="F:RNA binding"/>
    <property type="evidence" value="ECO:0007669"/>
    <property type="project" value="UniProtKB-KW"/>
</dbReference>
<keyword evidence="8" id="KW-0511">Multifunctional enzyme</keyword>
<organism evidence="14 15">
    <name type="scientific">Rhizoctonia solani</name>
    <dbReference type="NCBI Taxonomy" id="456999"/>
    <lineage>
        <taxon>Eukaryota</taxon>
        <taxon>Fungi</taxon>
        <taxon>Dikarya</taxon>
        <taxon>Basidiomycota</taxon>
        <taxon>Agaricomycotina</taxon>
        <taxon>Agaricomycetes</taxon>
        <taxon>Cantharellales</taxon>
        <taxon>Ceratobasidiaceae</taxon>
        <taxon>Rhizoctonia</taxon>
    </lineage>
</organism>
<dbReference type="SUPFAM" id="SSF56672">
    <property type="entry name" value="DNA/RNA polymerases"/>
    <property type="match status" value="1"/>
</dbReference>
<keyword evidence="6" id="KW-0694">RNA-binding</keyword>
<evidence type="ECO:0000256" key="8">
    <source>
        <dbReference type="ARBA" id="ARBA00023268"/>
    </source>
</evidence>
<dbReference type="FunFam" id="3.30.70.270:FF:000020">
    <property type="entry name" value="Transposon Tf2-6 polyprotein-like Protein"/>
    <property type="match status" value="1"/>
</dbReference>
<dbReference type="InterPro" id="IPR043128">
    <property type="entry name" value="Rev_trsase/Diguanyl_cyclase"/>
</dbReference>
<proteinExistence type="predicted"/>
<dbReference type="Gene3D" id="3.30.420.10">
    <property type="entry name" value="Ribonuclease H-like superfamily/Ribonuclease H"/>
    <property type="match status" value="1"/>
</dbReference>
<dbReference type="PANTHER" id="PTHR37984">
    <property type="entry name" value="PROTEIN CBG26694"/>
    <property type="match status" value="1"/>
</dbReference>
<dbReference type="Gene3D" id="2.40.50.40">
    <property type="match status" value="1"/>
</dbReference>
<keyword evidence="7" id="KW-0539">Nucleus</keyword>
<keyword evidence="5" id="KW-0378">Hydrolase</keyword>
<feature type="coiled-coil region" evidence="9">
    <location>
        <begin position="958"/>
        <end position="985"/>
    </location>
</feature>
<dbReference type="InterPro" id="IPR016197">
    <property type="entry name" value="Chromo-like_dom_sf"/>
</dbReference>
<accession>A0A8H7I3B1</accession>
<dbReference type="Pfam" id="PF00078">
    <property type="entry name" value="RVT_1"/>
    <property type="match status" value="1"/>
</dbReference>
<evidence type="ECO:0000259" key="13">
    <source>
        <dbReference type="PROSITE" id="PS50994"/>
    </source>
</evidence>
<feature type="region of interest" description="Disordered" evidence="10">
    <location>
        <begin position="537"/>
        <end position="556"/>
    </location>
</feature>
<dbReference type="PANTHER" id="PTHR37984:SF5">
    <property type="entry name" value="PROTEIN NYNRIN-LIKE"/>
    <property type="match status" value="1"/>
</dbReference>
<dbReference type="CDD" id="cd00303">
    <property type="entry name" value="retropepsin_like"/>
    <property type="match status" value="1"/>
</dbReference>
<dbReference type="InterPro" id="IPR023779">
    <property type="entry name" value="Chromodomain_CS"/>
</dbReference>
<dbReference type="PROSITE" id="PS00598">
    <property type="entry name" value="CHROMO_1"/>
    <property type="match status" value="1"/>
</dbReference>
<dbReference type="GO" id="GO:0016779">
    <property type="term" value="F:nucleotidyltransferase activity"/>
    <property type="evidence" value="ECO:0007669"/>
    <property type="project" value="UniProtKB-KW"/>
</dbReference>
<dbReference type="InterPro" id="IPR005162">
    <property type="entry name" value="Retrotrans_gag_dom"/>
</dbReference>
<dbReference type="GO" id="GO:0005634">
    <property type="term" value="C:nucleus"/>
    <property type="evidence" value="ECO:0007669"/>
    <property type="project" value="UniProtKB-SubCell"/>
</dbReference>
<protein>
    <submittedName>
        <fullName evidence="14">Uncharacterized protein</fullName>
    </submittedName>
</protein>
<feature type="domain" description="Reverse transcriptase" evidence="12">
    <location>
        <begin position="571"/>
        <end position="750"/>
    </location>
</feature>
<evidence type="ECO:0000256" key="9">
    <source>
        <dbReference type="SAM" id="Coils"/>
    </source>
</evidence>
<dbReference type="InterPro" id="IPR023780">
    <property type="entry name" value="Chromo_domain"/>
</dbReference>
<dbReference type="Pfam" id="PF03732">
    <property type="entry name" value="Retrotrans_gag"/>
    <property type="match status" value="1"/>
</dbReference>
<name>A0A8H7I3B1_9AGAM</name>
<dbReference type="Gene3D" id="3.10.10.10">
    <property type="entry name" value="HIV Type 1 Reverse Transcriptase, subunit A, domain 1"/>
    <property type="match status" value="1"/>
</dbReference>
<feature type="region of interest" description="Disordered" evidence="10">
    <location>
        <begin position="404"/>
        <end position="431"/>
    </location>
</feature>
<evidence type="ECO:0000256" key="5">
    <source>
        <dbReference type="ARBA" id="ARBA00022759"/>
    </source>
</evidence>
<feature type="compositionally biased region" description="Polar residues" evidence="10">
    <location>
        <begin position="339"/>
        <end position="348"/>
    </location>
</feature>
<keyword evidence="4" id="KW-0540">Nuclease</keyword>
<dbReference type="Pfam" id="PF00385">
    <property type="entry name" value="Chromo"/>
    <property type="match status" value="1"/>
</dbReference>
<evidence type="ECO:0000256" key="1">
    <source>
        <dbReference type="ARBA" id="ARBA00004123"/>
    </source>
</evidence>
<evidence type="ECO:0000313" key="14">
    <source>
        <dbReference type="EMBL" id="KAF8750078.1"/>
    </source>
</evidence>
<dbReference type="Pfam" id="PF17919">
    <property type="entry name" value="RT_RNaseH_2"/>
    <property type="match status" value="1"/>
</dbReference>
<dbReference type="SUPFAM" id="SSF54160">
    <property type="entry name" value="Chromo domain-like"/>
    <property type="match status" value="1"/>
</dbReference>
<evidence type="ECO:0000313" key="15">
    <source>
        <dbReference type="Proteomes" id="UP000614334"/>
    </source>
</evidence>